<dbReference type="AlphaFoldDB" id="A0AA86RKF8"/>
<comment type="caution">
    <text evidence="1">The sequence shown here is derived from an EMBL/GenBank/DDBJ whole genome shotgun (WGS) entry which is preliminary data.</text>
</comment>
<gene>
    <name evidence="2" type="ORF">HINF_LOCUS17714</name>
    <name evidence="1" type="ORF">HINF_LOCUS55795</name>
</gene>
<dbReference type="Proteomes" id="UP001642409">
    <property type="component" value="Unassembled WGS sequence"/>
</dbReference>
<reference evidence="2 3" key="2">
    <citation type="submission" date="2024-07" db="EMBL/GenBank/DDBJ databases">
        <authorList>
            <person name="Akdeniz Z."/>
        </authorList>
    </citation>
    <scope>NUCLEOTIDE SEQUENCE [LARGE SCALE GENOMIC DNA]</scope>
</reference>
<evidence type="ECO:0000313" key="2">
    <source>
        <dbReference type="EMBL" id="CAL6002001.1"/>
    </source>
</evidence>
<evidence type="ECO:0000313" key="3">
    <source>
        <dbReference type="Proteomes" id="UP001642409"/>
    </source>
</evidence>
<reference evidence="1" key="1">
    <citation type="submission" date="2023-06" db="EMBL/GenBank/DDBJ databases">
        <authorList>
            <person name="Kurt Z."/>
        </authorList>
    </citation>
    <scope>NUCLEOTIDE SEQUENCE</scope>
</reference>
<keyword evidence="3" id="KW-1185">Reference proteome</keyword>
<name>A0AA86RKF8_9EUKA</name>
<dbReference type="EMBL" id="CAXDID020000044">
    <property type="protein sequence ID" value="CAL6002001.1"/>
    <property type="molecule type" value="Genomic_DNA"/>
</dbReference>
<proteinExistence type="predicted"/>
<organism evidence="1">
    <name type="scientific">Hexamita inflata</name>
    <dbReference type="NCBI Taxonomy" id="28002"/>
    <lineage>
        <taxon>Eukaryota</taxon>
        <taxon>Metamonada</taxon>
        <taxon>Diplomonadida</taxon>
        <taxon>Hexamitidae</taxon>
        <taxon>Hexamitinae</taxon>
        <taxon>Hexamita</taxon>
    </lineage>
</organism>
<accession>A0AA86RKF8</accession>
<evidence type="ECO:0000313" key="1">
    <source>
        <dbReference type="EMBL" id="CAI9968150.1"/>
    </source>
</evidence>
<dbReference type="EMBL" id="CATOUU010001031">
    <property type="protein sequence ID" value="CAI9968150.1"/>
    <property type="molecule type" value="Genomic_DNA"/>
</dbReference>
<protein>
    <submittedName>
        <fullName evidence="2">Hypothetical_protein</fullName>
    </submittedName>
</protein>
<sequence>MFIKVQRIKQICLQVYNYLSVGYLSETSWESVIPNLEQTGQIGQILLHTRYGVFQHIQSLHRFFCVIQIHIPGSFISVFTLNLFNLPLSEQTCEHACLKPDSRFAVYTFHPK</sequence>